<dbReference type="EMBL" id="CAJOBI010065675">
    <property type="protein sequence ID" value="CAF4434908.1"/>
    <property type="molecule type" value="Genomic_DNA"/>
</dbReference>
<evidence type="ECO:0000313" key="4">
    <source>
        <dbReference type="EMBL" id="CAF4453921.1"/>
    </source>
</evidence>
<dbReference type="GO" id="GO:0005739">
    <property type="term" value="C:mitochondrion"/>
    <property type="evidence" value="ECO:0007669"/>
    <property type="project" value="TreeGrafter"/>
</dbReference>
<dbReference type="InterPro" id="IPR016092">
    <property type="entry name" value="ATAP"/>
</dbReference>
<dbReference type="Proteomes" id="UP000676336">
    <property type="component" value="Unassembled WGS sequence"/>
</dbReference>
<dbReference type="GO" id="GO:0051537">
    <property type="term" value="F:2 iron, 2 sulfur cluster binding"/>
    <property type="evidence" value="ECO:0007669"/>
    <property type="project" value="TreeGrafter"/>
</dbReference>
<comment type="similarity">
    <text evidence="1">Belongs to the HesB/IscA family.</text>
</comment>
<evidence type="ECO:0000256" key="1">
    <source>
        <dbReference type="ARBA" id="ARBA00006718"/>
    </source>
</evidence>
<reference evidence="3" key="1">
    <citation type="submission" date="2021-02" db="EMBL/GenBank/DDBJ databases">
        <authorList>
            <person name="Nowell W R."/>
        </authorList>
    </citation>
    <scope>NUCLEOTIDE SEQUENCE</scope>
</reference>
<dbReference type="InterPro" id="IPR000361">
    <property type="entry name" value="ATAP_core_dom"/>
</dbReference>
<gene>
    <name evidence="4" type="ORF">GIL414_LOCUS32551</name>
    <name evidence="3" type="ORF">SMN809_LOCUS31999</name>
</gene>
<dbReference type="PANTHER" id="PTHR43011:SF1">
    <property type="entry name" value="IRON-SULFUR CLUSTER ASSEMBLY 2 HOMOLOG, MITOCHONDRIAL"/>
    <property type="match status" value="1"/>
</dbReference>
<dbReference type="AlphaFoldDB" id="A0A8S2W671"/>
<evidence type="ECO:0000313" key="3">
    <source>
        <dbReference type="EMBL" id="CAF4434908.1"/>
    </source>
</evidence>
<dbReference type="GO" id="GO:0016226">
    <property type="term" value="P:iron-sulfur cluster assembly"/>
    <property type="evidence" value="ECO:0007669"/>
    <property type="project" value="InterPro"/>
</dbReference>
<dbReference type="EMBL" id="CAJOBJ010069470">
    <property type="protein sequence ID" value="CAF4453921.1"/>
    <property type="molecule type" value="Genomic_DNA"/>
</dbReference>
<dbReference type="Gene3D" id="2.60.300.12">
    <property type="entry name" value="HesB-like domain"/>
    <property type="match status" value="1"/>
</dbReference>
<dbReference type="SUPFAM" id="SSF89360">
    <property type="entry name" value="HesB-like domain"/>
    <property type="match status" value="1"/>
</dbReference>
<evidence type="ECO:0000259" key="2">
    <source>
        <dbReference type="Pfam" id="PF01521"/>
    </source>
</evidence>
<dbReference type="NCBIfam" id="TIGR00049">
    <property type="entry name" value="iron-sulfur cluster assembly accessory protein"/>
    <property type="match status" value="1"/>
</dbReference>
<proteinExistence type="inferred from homology"/>
<dbReference type="PANTHER" id="PTHR43011">
    <property type="entry name" value="IRON-SULFUR CLUSTER ASSEMBLY 2 HOMOLOG, MITOCHONDRIAL"/>
    <property type="match status" value="1"/>
</dbReference>
<dbReference type="Pfam" id="PF01521">
    <property type="entry name" value="Fe-S_biosyn"/>
    <property type="match status" value="1"/>
</dbReference>
<dbReference type="Proteomes" id="UP000681720">
    <property type="component" value="Unassembled WGS sequence"/>
</dbReference>
<sequence>STASELKLSDSCVRRLQVICKDKSDKLRVFVEGGGCSGFQYKFTLESNNNLNKEEQDHIFERDGAQIIVDKDSLELLKGSTVDYQEEL</sequence>
<feature type="domain" description="Core" evidence="2">
    <location>
        <begin position="5"/>
        <end position="87"/>
    </location>
</feature>
<protein>
    <recommendedName>
        <fullName evidence="2">Core domain-containing protein</fullName>
    </recommendedName>
</protein>
<accession>A0A8S2W671</accession>
<dbReference type="InterPro" id="IPR035903">
    <property type="entry name" value="HesB-like_dom_sf"/>
</dbReference>
<feature type="non-terminal residue" evidence="3">
    <location>
        <position position="88"/>
    </location>
</feature>
<organism evidence="3 5">
    <name type="scientific">Rotaria magnacalcarata</name>
    <dbReference type="NCBI Taxonomy" id="392030"/>
    <lineage>
        <taxon>Eukaryota</taxon>
        <taxon>Metazoa</taxon>
        <taxon>Spiralia</taxon>
        <taxon>Gnathifera</taxon>
        <taxon>Rotifera</taxon>
        <taxon>Eurotatoria</taxon>
        <taxon>Bdelloidea</taxon>
        <taxon>Philodinida</taxon>
        <taxon>Philodinidae</taxon>
        <taxon>Rotaria</taxon>
    </lineage>
</organism>
<feature type="non-terminal residue" evidence="3">
    <location>
        <position position="1"/>
    </location>
</feature>
<evidence type="ECO:0000313" key="5">
    <source>
        <dbReference type="Proteomes" id="UP000676336"/>
    </source>
</evidence>
<dbReference type="GO" id="GO:0005506">
    <property type="term" value="F:iron ion binding"/>
    <property type="evidence" value="ECO:0007669"/>
    <property type="project" value="TreeGrafter"/>
</dbReference>
<dbReference type="GO" id="GO:0051539">
    <property type="term" value="F:4 iron, 4 sulfur cluster binding"/>
    <property type="evidence" value="ECO:0007669"/>
    <property type="project" value="TreeGrafter"/>
</dbReference>
<comment type="caution">
    <text evidence="3">The sequence shown here is derived from an EMBL/GenBank/DDBJ whole genome shotgun (WGS) entry which is preliminary data.</text>
</comment>
<name>A0A8S2W671_9BILA</name>